<comment type="caution">
    <text evidence="11">The sequence shown here is derived from an EMBL/GenBank/DDBJ whole genome shotgun (WGS) entry which is preliminary data.</text>
</comment>
<feature type="transmembrane region" description="Helical" evidence="9">
    <location>
        <begin position="858"/>
        <end position="891"/>
    </location>
</feature>
<evidence type="ECO:0000256" key="4">
    <source>
        <dbReference type="ARBA" id="ARBA00022989"/>
    </source>
</evidence>
<keyword evidence="4 9" id="KW-1133">Transmembrane helix</keyword>
<evidence type="ECO:0000256" key="2">
    <source>
        <dbReference type="ARBA" id="ARBA00006024"/>
    </source>
</evidence>
<feature type="transmembrane region" description="Helical" evidence="9">
    <location>
        <begin position="112"/>
        <end position="132"/>
    </location>
</feature>
<evidence type="ECO:0000256" key="7">
    <source>
        <dbReference type="ARBA" id="ARBA00047308"/>
    </source>
</evidence>
<feature type="transmembrane region" description="Helical" evidence="9">
    <location>
        <begin position="170"/>
        <end position="190"/>
    </location>
</feature>
<dbReference type="InterPro" id="IPR023299">
    <property type="entry name" value="ATPase_P-typ_cyto_dom_N"/>
</dbReference>
<comment type="subcellular location">
    <subcellularLocation>
        <location evidence="1">Membrane</location>
    </subcellularLocation>
</comment>
<evidence type="ECO:0000259" key="10">
    <source>
        <dbReference type="Pfam" id="PF00122"/>
    </source>
</evidence>
<dbReference type="Gene3D" id="2.70.150.10">
    <property type="entry name" value="Calcium-transporting ATPase, cytoplasmic transduction domain A"/>
    <property type="match status" value="1"/>
</dbReference>
<dbReference type="Gene3D" id="3.40.50.1000">
    <property type="entry name" value="HAD superfamily/HAD-like"/>
    <property type="match status" value="1"/>
</dbReference>
<dbReference type="InterPro" id="IPR018303">
    <property type="entry name" value="ATPase_P-typ_P_site"/>
</dbReference>
<dbReference type="InterPro" id="IPR036412">
    <property type="entry name" value="HAD-like_sf"/>
</dbReference>
<dbReference type="InterPro" id="IPR059000">
    <property type="entry name" value="ATPase_P-type_domA"/>
</dbReference>
<evidence type="ECO:0000256" key="8">
    <source>
        <dbReference type="SAM" id="MobiDB-lite"/>
    </source>
</evidence>
<evidence type="ECO:0000313" key="11">
    <source>
        <dbReference type="EMBL" id="KTD68514.1"/>
    </source>
</evidence>
<evidence type="ECO:0000256" key="3">
    <source>
        <dbReference type="ARBA" id="ARBA00022692"/>
    </source>
</evidence>
<feature type="transmembrane region" description="Helical" evidence="9">
    <location>
        <begin position="763"/>
        <end position="783"/>
    </location>
</feature>
<evidence type="ECO:0000256" key="5">
    <source>
        <dbReference type="ARBA" id="ARBA00023136"/>
    </source>
</evidence>
<protein>
    <recommendedName>
        <fullName evidence="6">P-type Zn(2+) transporter</fullName>
        <ecNumber evidence="6">7.2.2.12</ecNumber>
    </recommendedName>
</protein>
<dbReference type="EC" id="7.2.2.12" evidence="6"/>
<dbReference type="RefSeq" id="WP_083503936.1">
    <property type="nucleotide sequence ID" value="NZ_LNYY01000019.1"/>
</dbReference>
<dbReference type="InterPro" id="IPR051014">
    <property type="entry name" value="Cation_Transport_ATPase_IB"/>
</dbReference>
<keyword evidence="12" id="KW-1185">Reference proteome</keyword>
<dbReference type="NCBIfam" id="TIGR01494">
    <property type="entry name" value="ATPase_P-type"/>
    <property type="match status" value="1"/>
</dbReference>
<feature type="domain" description="P-type ATPase A" evidence="10">
    <location>
        <begin position="301"/>
        <end position="385"/>
    </location>
</feature>
<proteinExistence type="inferred from homology"/>
<keyword evidence="5 9" id="KW-0472">Membrane</keyword>
<evidence type="ECO:0000256" key="9">
    <source>
        <dbReference type="SAM" id="Phobius"/>
    </source>
</evidence>
<dbReference type="PANTHER" id="PTHR48085">
    <property type="entry name" value="CADMIUM/ZINC-TRANSPORTING ATPASE HMA2-RELATED"/>
    <property type="match status" value="1"/>
</dbReference>
<feature type="transmembrane region" description="Helical" evidence="9">
    <location>
        <begin position="196"/>
        <end position="218"/>
    </location>
</feature>
<dbReference type="PANTHER" id="PTHR48085:SF5">
    <property type="entry name" value="CADMIUM_ZINC-TRANSPORTING ATPASE HMA4-RELATED"/>
    <property type="match status" value="1"/>
</dbReference>
<dbReference type="InterPro" id="IPR001757">
    <property type="entry name" value="P_typ_ATPase"/>
</dbReference>
<keyword evidence="11" id="KW-0378">Hydrolase</keyword>
<dbReference type="SUPFAM" id="SSF56784">
    <property type="entry name" value="HAD-like"/>
    <property type="match status" value="1"/>
</dbReference>
<dbReference type="GO" id="GO:0016887">
    <property type="term" value="F:ATP hydrolysis activity"/>
    <property type="evidence" value="ECO:0007669"/>
    <property type="project" value="InterPro"/>
</dbReference>
<dbReference type="PROSITE" id="PS51257">
    <property type="entry name" value="PROKAR_LIPOPROTEIN"/>
    <property type="match status" value="1"/>
</dbReference>
<comment type="catalytic activity">
    <reaction evidence="7">
        <text>Zn(2+)(in) + ATP + H2O = Zn(2+)(out) + ADP + phosphate + H(+)</text>
        <dbReference type="Rhea" id="RHEA:20621"/>
        <dbReference type="ChEBI" id="CHEBI:15377"/>
        <dbReference type="ChEBI" id="CHEBI:15378"/>
        <dbReference type="ChEBI" id="CHEBI:29105"/>
        <dbReference type="ChEBI" id="CHEBI:30616"/>
        <dbReference type="ChEBI" id="CHEBI:43474"/>
        <dbReference type="ChEBI" id="CHEBI:456216"/>
        <dbReference type="EC" id="7.2.2.12"/>
    </reaction>
</comment>
<dbReference type="InterPro" id="IPR008250">
    <property type="entry name" value="ATPase_P-typ_transduc_dom_A_sf"/>
</dbReference>
<gene>
    <name evidence="11" type="primary">cadA_3</name>
    <name evidence="11" type="ORF">Lste_1672</name>
</gene>
<dbReference type="Gene3D" id="3.40.1110.10">
    <property type="entry name" value="Calcium-transporting ATPase, cytoplasmic domain N"/>
    <property type="match status" value="1"/>
</dbReference>
<sequence length="965" mass="106405">MKNILFQESLLVSGIMCFDGCGNAIQNLLSSCIDDCIKDKLLPADAHPIIDAEPNGLGIHRLNISIESETSDFIPAKNFHATLLAKIKEDIPFEFIDNPEEEQEHKHSKTNWINILINLIAMGLVTTLALIFPPSILLTVGLTSISFLATAFTAREYLINFFRNLRTGSLTNMATTISLGWFLSLAHTLFHTITMPLASSFSMAFMNFIMPIMLITCINSMDEIKRLVLDKSKKMQLKGMKTIFPQMSEQYDCYHLSQGESEVLINNMTIYLKNKVQPLSESRSLASDAEDSTLLLIKDLKNREIRGVKKGLLREGMLIKVKPGECFPVDCILVEGNTIIDASLLTGESQQSKQLWQHIPAGAINRGQLVSVYATKNSYNSTVNSLLFRANRARKTSTPTSESIPPFAYLYTALVVIGIAAAIIAPIAFGIATFSLIMQNIIGILFSVCPCTIAIAHQLPSLISIHHRNKKGIQLRDETLMGGQDDEIHTIVFDKTGTLTTGNSEVESSDINISSPLWQRIYLLEKIYGGEHPLAKAIMKHYETRRNPHIRFDEIKDCNIDPQSRGLAAMIQGKLIQIGNAEYLRSNKVILPQIDQAKIEQGFSAVYVAEDGIYQGVIYIKHEARKGIVEALSRLKKEGKKIIMLTGDNRASAKGFNHQIGSIFAEEDIHTEQTPRNKESFLTTLMATSGINPKGVWFVGDGLNDAPCCRVVSERGGVSCAMNSSDKSAFFTDICLNGSLDYLFQHNKLNRFAHQDVTQNKLILTYSTIAFLAFIISFCIAGIPVSPLIPMAIMLSTTLFVLFNSYRVQLSIDTALEKSTPWPKALLASNLSIGLLLGASALLICSVLIATIATGGLALPVITFTAGAAAAFSSICSLSAMGLFSAFTTLLTTSLLSERFTTSPTDEVNLNVHQQQSSTHEPPTTPDVDRETEHFGFFLDRFPKTSATPKLRHPEEGLSEHYSMI</sequence>
<feature type="compositionally biased region" description="Polar residues" evidence="8">
    <location>
        <begin position="911"/>
        <end position="922"/>
    </location>
</feature>
<dbReference type="Pfam" id="PF00702">
    <property type="entry name" value="Hydrolase"/>
    <property type="match status" value="1"/>
</dbReference>
<feature type="transmembrane region" description="Helical" evidence="9">
    <location>
        <begin position="138"/>
        <end position="158"/>
    </location>
</feature>
<feature type="region of interest" description="Disordered" evidence="8">
    <location>
        <begin position="911"/>
        <end position="930"/>
    </location>
</feature>
<dbReference type="SUPFAM" id="SSF81653">
    <property type="entry name" value="Calcium ATPase, transduction domain A"/>
    <property type="match status" value="1"/>
</dbReference>
<dbReference type="PATRIC" id="fig|947033.5.peg.1771"/>
<feature type="transmembrane region" description="Helical" evidence="9">
    <location>
        <begin position="827"/>
        <end position="852"/>
    </location>
</feature>
<evidence type="ECO:0000313" key="12">
    <source>
        <dbReference type="Proteomes" id="UP000054926"/>
    </source>
</evidence>
<dbReference type="AlphaFoldDB" id="A0A0W0ZHI5"/>
<accession>A0A0W0ZHI5</accession>
<keyword evidence="3 9" id="KW-0812">Transmembrane</keyword>
<name>A0A0W0ZHI5_9GAMM</name>
<dbReference type="PROSITE" id="PS00154">
    <property type="entry name" value="ATPASE_E1_E2"/>
    <property type="match status" value="1"/>
</dbReference>
<dbReference type="GO" id="GO:0016463">
    <property type="term" value="F:P-type zinc transporter activity"/>
    <property type="evidence" value="ECO:0007669"/>
    <property type="project" value="UniProtKB-EC"/>
</dbReference>
<dbReference type="EMBL" id="LNYY01000019">
    <property type="protein sequence ID" value="KTD68514.1"/>
    <property type="molecule type" value="Genomic_DNA"/>
</dbReference>
<dbReference type="OrthoDB" id="9814270at2"/>
<feature type="region of interest" description="Disordered" evidence="8">
    <location>
        <begin position="946"/>
        <end position="965"/>
    </location>
</feature>
<dbReference type="InterPro" id="IPR023214">
    <property type="entry name" value="HAD_sf"/>
</dbReference>
<evidence type="ECO:0000256" key="6">
    <source>
        <dbReference type="ARBA" id="ARBA00039097"/>
    </source>
</evidence>
<reference evidence="11 12" key="1">
    <citation type="submission" date="2015-11" db="EMBL/GenBank/DDBJ databases">
        <title>Genomic analysis of 38 Legionella species identifies large and diverse effector repertoires.</title>
        <authorList>
            <person name="Burstein D."/>
            <person name="Amaro F."/>
            <person name="Zusman T."/>
            <person name="Lifshitz Z."/>
            <person name="Cohen O."/>
            <person name="Gilbert J.A."/>
            <person name="Pupko T."/>
            <person name="Shuman H.A."/>
            <person name="Segal G."/>
        </authorList>
    </citation>
    <scope>NUCLEOTIDE SEQUENCE [LARGE SCALE GENOMIC DNA]</scope>
    <source>
        <strain evidence="11 12">IMVS3376</strain>
    </source>
</reference>
<feature type="transmembrane region" description="Helical" evidence="9">
    <location>
        <begin position="437"/>
        <end position="456"/>
    </location>
</feature>
<dbReference type="STRING" id="947033.Lste_1672"/>
<feature type="transmembrane region" description="Helical" evidence="9">
    <location>
        <begin position="408"/>
        <end position="431"/>
    </location>
</feature>
<organism evidence="11 12">
    <name type="scientific">Legionella steelei</name>
    <dbReference type="NCBI Taxonomy" id="947033"/>
    <lineage>
        <taxon>Bacteria</taxon>
        <taxon>Pseudomonadati</taxon>
        <taxon>Pseudomonadota</taxon>
        <taxon>Gammaproteobacteria</taxon>
        <taxon>Legionellales</taxon>
        <taxon>Legionellaceae</taxon>
        <taxon>Legionella</taxon>
    </lineage>
</organism>
<comment type="similarity">
    <text evidence="2">Belongs to the cation transport ATPase (P-type) (TC 3.A.3) family. Type IB subfamily.</text>
</comment>
<dbReference type="PRINTS" id="PR00119">
    <property type="entry name" value="CATATPASE"/>
</dbReference>
<dbReference type="GO" id="GO:0005524">
    <property type="term" value="F:ATP binding"/>
    <property type="evidence" value="ECO:0007669"/>
    <property type="project" value="InterPro"/>
</dbReference>
<dbReference type="GO" id="GO:0016020">
    <property type="term" value="C:membrane"/>
    <property type="evidence" value="ECO:0007669"/>
    <property type="project" value="UniProtKB-SubCell"/>
</dbReference>
<evidence type="ECO:0000256" key="1">
    <source>
        <dbReference type="ARBA" id="ARBA00004370"/>
    </source>
</evidence>
<dbReference type="Pfam" id="PF00122">
    <property type="entry name" value="E1-E2_ATPase"/>
    <property type="match status" value="1"/>
</dbReference>
<dbReference type="Proteomes" id="UP000054926">
    <property type="component" value="Unassembled WGS sequence"/>
</dbReference>
<feature type="transmembrane region" description="Helical" evidence="9">
    <location>
        <begin position="789"/>
        <end position="806"/>
    </location>
</feature>